<dbReference type="STRING" id="1454373.ACMU_14735"/>
<evidence type="ECO:0000313" key="4">
    <source>
        <dbReference type="Proteomes" id="UP000026249"/>
    </source>
</evidence>
<proteinExistence type="predicted"/>
<dbReference type="Gene3D" id="2.40.128.520">
    <property type="match status" value="1"/>
</dbReference>
<keyword evidence="1" id="KW-0732">Signal</keyword>
<feature type="domain" description="DUF2147" evidence="2">
    <location>
        <begin position="26"/>
        <end position="128"/>
    </location>
</feature>
<feature type="signal peptide" evidence="1">
    <location>
        <begin position="1"/>
        <end position="20"/>
    </location>
</feature>
<dbReference type="RefSeq" id="WP_035260164.1">
    <property type="nucleotide sequence ID" value="NZ_JFKE01000005.1"/>
</dbReference>
<dbReference type="PANTHER" id="PTHR36919:SF2">
    <property type="entry name" value="BLL6627 PROTEIN"/>
    <property type="match status" value="1"/>
</dbReference>
<organism evidence="3 4">
    <name type="scientific">Actibacterium mucosum KCTC 23349</name>
    <dbReference type="NCBI Taxonomy" id="1454373"/>
    <lineage>
        <taxon>Bacteria</taxon>
        <taxon>Pseudomonadati</taxon>
        <taxon>Pseudomonadota</taxon>
        <taxon>Alphaproteobacteria</taxon>
        <taxon>Rhodobacterales</taxon>
        <taxon>Roseobacteraceae</taxon>
        <taxon>Actibacterium</taxon>
    </lineage>
</organism>
<name>A0A037ZHB1_9RHOB</name>
<comment type="caution">
    <text evidence="3">The sequence shown here is derived from an EMBL/GenBank/DDBJ whole genome shotgun (WGS) entry which is preliminary data.</text>
</comment>
<dbReference type="Pfam" id="PF09917">
    <property type="entry name" value="DUF2147"/>
    <property type="match status" value="1"/>
</dbReference>
<keyword evidence="4" id="KW-1185">Reference proteome</keyword>
<reference evidence="3 4" key="1">
    <citation type="submission" date="2014-03" db="EMBL/GenBank/DDBJ databases">
        <title>Draft Genome Sequence of Actibacterium mucosum KCTC 23349, a Marine Alphaproteobacterium with Complex Ionic Requirements Isolated from Mediterranean Seawater at Malvarrosa Beach, Valencia, Spain.</title>
        <authorList>
            <person name="Arahal D.R."/>
            <person name="Shao Z."/>
            <person name="Lai Q."/>
            <person name="Pujalte M.J."/>
        </authorList>
    </citation>
    <scope>NUCLEOTIDE SEQUENCE [LARGE SCALE GENOMIC DNA]</scope>
    <source>
        <strain evidence="3 4">KCTC 23349</strain>
    </source>
</reference>
<dbReference type="PANTHER" id="PTHR36919">
    <property type="entry name" value="BLR1215 PROTEIN"/>
    <property type="match status" value="1"/>
</dbReference>
<dbReference type="OrthoDB" id="9811671at2"/>
<sequence>MFKKLALTTAFMFSAGVAMAADPVEGIWKTTPDDNGNFGHIQIAPCGAKICGTLIKAFDSSGAQVESENVGRAIIWDMQALGGGKYGKGKVWAPDRDKTYNSKMALSGDSLAISGCVLGICRDGGQWNRVK</sequence>
<evidence type="ECO:0000313" key="3">
    <source>
        <dbReference type="EMBL" id="KAJ55009.1"/>
    </source>
</evidence>
<protein>
    <submittedName>
        <fullName evidence="3">Imidazoleglycerol-phosphate dehydratase</fullName>
    </submittedName>
</protein>
<dbReference type="Proteomes" id="UP000026249">
    <property type="component" value="Unassembled WGS sequence"/>
</dbReference>
<dbReference type="EMBL" id="JFKE01000005">
    <property type="protein sequence ID" value="KAJ55009.1"/>
    <property type="molecule type" value="Genomic_DNA"/>
</dbReference>
<evidence type="ECO:0000259" key="2">
    <source>
        <dbReference type="Pfam" id="PF09917"/>
    </source>
</evidence>
<gene>
    <name evidence="3" type="ORF">ACMU_14735</name>
</gene>
<feature type="chain" id="PRO_5001559413" evidence="1">
    <location>
        <begin position="21"/>
        <end position="131"/>
    </location>
</feature>
<accession>A0A037ZHB1</accession>
<dbReference type="AlphaFoldDB" id="A0A037ZHB1"/>
<evidence type="ECO:0000256" key="1">
    <source>
        <dbReference type="SAM" id="SignalP"/>
    </source>
</evidence>
<dbReference type="InterPro" id="IPR019223">
    <property type="entry name" value="DUF2147"/>
</dbReference>